<dbReference type="Proteomes" id="UP000777935">
    <property type="component" value="Unassembled WGS sequence"/>
</dbReference>
<keyword evidence="3" id="KW-1185">Reference proteome</keyword>
<dbReference type="EMBL" id="JABUFE010000031">
    <property type="protein sequence ID" value="NSX57011.1"/>
    <property type="molecule type" value="Genomic_DNA"/>
</dbReference>
<proteinExistence type="predicted"/>
<dbReference type="Pfam" id="PF01656">
    <property type="entry name" value="CbiA"/>
    <property type="match status" value="1"/>
</dbReference>
<name>A0ABX2IXT0_9RHOB</name>
<dbReference type="RefSeq" id="WP_174140163.1">
    <property type="nucleotide sequence ID" value="NZ_JABUFE010000031.1"/>
</dbReference>
<dbReference type="CDD" id="cd02042">
    <property type="entry name" value="ParAB_family"/>
    <property type="match status" value="1"/>
</dbReference>
<gene>
    <name evidence="2" type="ORF">HRQ87_19725</name>
</gene>
<dbReference type="InterPro" id="IPR050678">
    <property type="entry name" value="DNA_Partitioning_ATPase"/>
</dbReference>
<dbReference type="InterPro" id="IPR002586">
    <property type="entry name" value="CobQ/CobB/MinD/ParA_Nub-bd_dom"/>
</dbReference>
<reference evidence="2 3" key="1">
    <citation type="submission" date="2020-06" db="EMBL/GenBank/DDBJ databases">
        <title>Sulfitobacter algicola sp. nov., isolated from green algae.</title>
        <authorList>
            <person name="Wang C."/>
        </authorList>
    </citation>
    <scope>NUCLEOTIDE SEQUENCE [LARGE SCALE GENOMIC DNA]</scope>
    <source>
        <strain evidence="2 3">1151</strain>
    </source>
</reference>
<accession>A0ABX2IXT0</accession>
<feature type="domain" description="CobQ/CobB/MinD/ParA nucleotide binding" evidence="1">
    <location>
        <begin position="110"/>
        <end position="314"/>
    </location>
</feature>
<dbReference type="Gene3D" id="3.40.50.300">
    <property type="entry name" value="P-loop containing nucleotide triphosphate hydrolases"/>
    <property type="match status" value="1"/>
</dbReference>
<organism evidence="2 3">
    <name type="scientific">Parasulfitobacter algicola</name>
    <dbReference type="NCBI Taxonomy" id="2614809"/>
    <lineage>
        <taxon>Bacteria</taxon>
        <taxon>Pseudomonadati</taxon>
        <taxon>Pseudomonadota</taxon>
        <taxon>Alphaproteobacteria</taxon>
        <taxon>Rhodobacterales</taxon>
        <taxon>Roseobacteraceae</taxon>
        <taxon>Parasulfitobacter</taxon>
    </lineage>
</organism>
<evidence type="ECO:0000313" key="2">
    <source>
        <dbReference type="EMBL" id="NSX57011.1"/>
    </source>
</evidence>
<protein>
    <submittedName>
        <fullName evidence="2">AAA family ATPase</fullName>
    </submittedName>
</protein>
<evidence type="ECO:0000313" key="3">
    <source>
        <dbReference type="Proteomes" id="UP000777935"/>
    </source>
</evidence>
<comment type="caution">
    <text evidence="2">The sequence shown here is derived from an EMBL/GenBank/DDBJ whole genome shotgun (WGS) entry which is preliminary data.</text>
</comment>
<evidence type="ECO:0000259" key="1">
    <source>
        <dbReference type="Pfam" id="PF01656"/>
    </source>
</evidence>
<dbReference type="PANTHER" id="PTHR13696:SF98">
    <property type="entry name" value="PLASMID PARTITION PROTEIN A"/>
    <property type="match status" value="1"/>
</dbReference>
<dbReference type="SUPFAM" id="SSF52540">
    <property type="entry name" value="P-loop containing nucleoside triphosphate hydrolases"/>
    <property type="match status" value="1"/>
</dbReference>
<dbReference type="PANTHER" id="PTHR13696">
    <property type="entry name" value="P-LOOP CONTAINING NUCLEOSIDE TRIPHOSPHATE HYDROLASE"/>
    <property type="match status" value="1"/>
</dbReference>
<sequence length="451" mass="50941">MGGSIEQFLQELERGLDRSLVSVNKELTLRERIKRSWSMRQCARFLDISHQHLTKFAKDNEDFPAGKHVGRERVFTLTELMHIRALMAATAKKPEHFLAWRKADDPLPVISFASQKGGTAKSLSAAHFAQYLSLHYGMRVGVMDADPQSTITLYFVGGEEMPTLPNEDTPTMVDFAGLFQTDENIPYTDYDAETLNGFFKKTSWPGVRLVPAHGETSEGEIQIARMLRSDTPGKRFYRFLRDAIDRWKEGNVPQTRPEEIAQGGKVDRDKLDAALTETLDCIIIDYQPALTLFQLNNVMASTSLIIPQTMKGFDIATLSTFVTGLLTMLRHIFATDRIDMGGAAHMLLPTIVQRTNEQDLTQVGNLLENCPDEVLPVFYLRSDSISNASDVYQSVYEYEPDTPGKKKGINKFIENADAVNDAIVERLWPGLERGYAKAWMEDFYSFEEDEA</sequence>
<dbReference type="InterPro" id="IPR027417">
    <property type="entry name" value="P-loop_NTPase"/>
</dbReference>